<dbReference type="GO" id="GO:0005085">
    <property type="term" value="F:guanyl-nucleotide exchange factor activity"/>
    <property type="evidence" value="ECO:0007669"/>
    <property type="project" value="UniProtKB-KW"/>
</dbReference>
<name>A0A8C4NAE7_EPTBU</name>
<proteinExistence type="predicted"/>
<dbReference type="SMART" id="SM00325">
    <property type="entry name" value="RhoGEF"/>
    <property type="match status" value="1"/>
</dbReference>
<dbReference type="Pfam" id="PF00621">
    <property type="entry name" value="RhoGEF"/>
    <property type="match status" value="1"/>
</dbReference>
<evidence type="ECO:0000256" key="1">
    <source>
        <dbReference type="ARBA" id="ARBA00022658"/>
    </source>
</evidence>
<dbReference type="PROSITE" id="PS50010">
    <property type="entry name" value="DH_2"/>
    <property type="match status" value="1"/>
</dbReference>
<feature type="domain" description="DH" evidence="4">
    <location>
        <begin position="277"/>
        <end position="460"/>
    </location>
</feature>
<dbReference type="InterPro" id="IPR047270">
    <property type="entry name" value="PH_ephexin"/>
</dbReference>
<dbReference type="PANTHER" id="PTHR12845:SF4">
    <property type="entry name" value="RHO GUANINE NUCLEOTIDE EXCHANGE FACTOR 26"/>
    <property type="match status" value="1"/>
</dbReference>
<feature type="compositionally biased region" description="Polar residues" evidence="2">
    <location>
        <begin position="17"/>
        <end position="28"/>
    </location>
</feature>
<dbReference type="Gene3D" id="2.30.29.30">
    <property type="entry name" value="Pleckstrin-homology domain (PH domain)/Phosphotyrosine-binding domain (PTB)"/>
    <property type="match status" value="1"/>
</dbReference>
<dbReference type="SMART" id="SM00233">
    <property type="entry name" value="PH"/>
    <property type="match status" value="1"/>
</dbReference>
<dbReference type="FunFam" id="1.20.900.10:FF:000007">
    <property type="entry name" value="rho guanine nucleotide exchange factor 19"/>
    <property type="match status" value="1"/>
</dbReference>
<dbReference type="GeneTree" id="ENSGT01030000234571"/>
<dbReference type="SUPFAM" id="SSF48065">
    <property type="entry name" value="DBL homology domain (DH-domain)"/>
    <property type="match status" value="1"/>
</dbReference>
<dbReference type="CDD" id="cd00160">
    <property type="entry name" value="RhoGEF"/>
    <property type="match status" value="1"/>
</dbReference>
<dbReference type="PROSITE" id="PS50003">
    <property type="entry name" value="PH_DOMAIN"/>
    <property type="match status" value="1"/>
</dbReference>
<dbReference type="Ensembl" id="ENSEBUT00000004220.1">
    <property type="protein sequence ID" value="ENSEBUP00000003825.1"/>
    <property type="gene ID" value="ENSEBUG00000002742.1"/>
</dbReference>
<dbReference type="Proteomes" id="UP000694388">
    <property type="component" value="Unplaced"/>
</dbReference>
<evidence type="ECO:0000313" key="6">
    <source>
        <dbReference type="Proteomes" id="UP000694388"/>
    </source>
</evidence>
<accession>A0A8C4NAE7</accession>
<keyword evidence="1" id="KW-0344">Guanine-nucleotide releasing factor</keyword>
<dbReference type="InterPro" id="IPR001849">
    <property type="entry name" value="PH_domain"/>
</dbReference>
<evidence type="ECO:0000313" key="5">
    <source>
        <dbReference type="Ensembl" id="ENSEBUP00000003825.1"/>
    </source>
</evidence>
<protein>
    <submittedName>
        <fullName evidence="5">Rho guanine nucleotide exchange factor 26</fullName>
    </submittedName>
</protein>
<dbReference type="InterPro" id="IPR047271">
    <property type="entry name" value="Ephexin-like"/>
</dbReference>
<dbReference type="CDD" id="cd01221">
    <property type="entry name" value="PH_ephexin"/>
    <property type="match status" value="1"/>
</dbReference>
<dbReference type="InterPro" id="IPR035899">
    <property type="entry name" value="DBL_dom_sf"/>
</dbReference>
<dbReference type="OMA" id="RFAESEC"/>
<evidence type="ECO:0000259" key="4">
    <source>
        <dbReference type="PROSITE" id="PS50010"/>
    </source>
</evidence>
<feature type="region of interest" description="Disordered" evidence="2">
    <location>
        <begin position="1"/>
        <end position="63"/>
    </location>
</feature>
<dbReference type="InterPro" id="IPR011993">
    <property type="entry name" value="PH-like_dom_sf"/>
</dbReference>
<reference evidence="5" key="1">
    <citation type="submission" date="2025-05" db="UniProtKB">
        <authorList>
            <consortium name="Ensembl"/>
        </authorList>
    </citation>
    <scope>IDENTIFICATION</scope>
</reference>
<dbReference type="AlphaFoldDB" id="A0A8C4NAE7"/>
<organism evidence="5 6">
    <name type="scientific">Eptatretus burgeri</name>
    <name type="common">Inshore hagfish</name>
    <dbReference type="NCBI Taxonomy" id="7764"/>
    <lineage>
        <taxon>Eukaryota</taxon>
        <taxon>Metazoa</taxon>
        <taxon>Chordata</taxon>
        <taxon>Craniata</taxon>
        <taxon>Vertebrata</taxon>
        <taxon>Cyclostomata</taxon>
        <taxon>Myxini</taxon>
        <taxon>Myxiniformes</taxon>
        <taxon>Myxinidae</taxon>
        <taxon>Eptatretinae</taxon>
        <taxon>Eptatretus</taxon>
    </lineage>
</organism>
<evidence type="ECO:0000259" key="3">
    <source>
        <dbReference type="PROSITE" id="PS50003"/>
    </source>
</evidence>
<evidence type="ECO:0000256" key="2">
    <source>
        <dbReference type="SAM" id="MobiDB-lite"/>
    </source>
</evidence>
<feature type="compositionally biased region" description="Polar residues" evidence="2">
    <location>
        <begin position="41"/>
        <end position="56"/>
    </location>
</feature>
<sequence>MEVENDIDLSQIDISPLWTSPASPPTSGRQDKLSSNRKVGANNNHKLLSPSSSTSPHGDDRSDIVMSKDSEVAKSSGTVQIIPTALLSTTRPHSPATRHKLTNMRDQKARSLFAQPWQMDGKEREENADPYIDNADLEGAGLQRGLRSTSYRRAMQAVGEGGEDGRRKGWATRIPELKLKSVREEVSSPVLRKVSDVKGSLQKTNTFDNSTDTVLYQQYRECGLNPNSEEEGDKSLLPPQPDPNVVLTYRASRLMWRQLPQVNDSEILKNLSAEERKRQEAIFEIITSEHSYLHSLDVLIRVFFRSSELQIMANKTELHHLFSNILDVRETSQRFFKELEERHKLNVIMESVSDIMEKHAREHFEPYVKYCANEVYQQRMLLSLQSNKNFKDLLQKLELHPDCNSLTLVSFLILPMQRVTRLPLLMDTVCQKTNKQSEEYQKALGSFKEISKLVKRCNEEARKMERTEQMFQLQKQLQFKIIKPFPLVSASRWLLKSGELTSYVAEGGLFNRRNKGLFCFLFNDVLILTRKRNEDTYLATDYALSEHVEVEPLEMDESLSPSVNQNTQSKQTSPVGLPRNCIVNHLFRVVLQRNNAGERVEMTLVADSLSDRARWISALTRWQRDAVTSQAVMHGNGECVGFTRFAESECFEKMSVLRRKMD</sequence>
<feature type="domain" description="PH" evidence="3">
    <location>
        <begin position="502"/>
        <end position="624"/>
    </location>
</feature>
<feature type="compositionally biased region" description="Polar residues" evidence="2">
    <location>
        <begin position="559"/>
        <end position="574"/>
    </location>
</feature>
<feature type="region of interest" description="Disordered" evidence="2">
    <location>
        <begin position="555"/>
        <end position="574"/>
    </location>
</feature>
<dbReference type="PANTHER" id="PTHR12845">
    <property type="entry name" value="GUANINE NUCLEOTIDE EXCHANGE FACTOR"/>
    <property type="match status" value="1"/>
</dbReference>
<keyword evidence="6" id="KW-1185">Reference proteome</keyword>
<dbReference type="Ensembl" id="ENSEBUT00000004246.1">
    <property type="protein sequence ID" value="ENSEBUP00000003850.1"/>
    <property type="gene ID" value="ENSEBUG00000002742.1"/>
</dbReference>
<dbReference type="SUPFAM" id="SSF50729">
    <property type="entry name" value="PH domain-like"/>
    <property type="match status" value="1"/>
</dbReference>
<dbReference type="Gene3D" id="1.20.900.10">
    <property type="entry name" value="Dbl homology (DH) domain"/>
    <property type="match status" value="1"/>
</dbReference>
<dbReference type="InterPro" id="IPR000219">
    <property type="entry name" value="DH_dom"/>
</dbReference>